<evidence type="ECO:0000313" key="10">
    <source>
        <dbReference type="Proteomes" id="UP000011910"/>
    </source>
</evidence>
<evidence type="ECO:0000256" key="6">
    <source>
        <dbReference type="ARBA" id="ARBA00023014"/>
    </source>
</evidence>
<dbReference type="InterPro" id="IPR005117">
    <property type="entry name" value="NiRdtase/SiRdtase_haem-b_fer"/>
</dbReference>
<keyword evidence="10" id="KW-1185">Reference proteome</keyword>
<keyword evidence="2" id="KW-0349">Heme</keyword>
<keyword evidence="1" id="KW-0004">4Fe-4S</keyword>
<evidence type="ECO:0000256" key="3">
    <source>
        <dbReference type="ARBA" id="ARBA00022723"/>
    </source>
</evidence>
<name>M7NMD4_9BACT</name>
<keyword evidence="3" id="KW-0479">Metal-binding</keyword>
<dbReference type="Gene3D" id="3.90.480.10">
    <property type="entry name" value="Sulfite Reductase Hemoprotein,Domain 2"/>
    <property type="match status" value="1"/>
</dbReference>
<dbReference type="InterPro" id="IPR045854">
    <property type="entry name" value="NO2/SO3_Rdtase_4Fe4S_sf"/>
</dbReference>
<gene>
    <name evidence="9" type="primary">sir</name>
    <name evidence="9" type="ORF">ADICEAN_01918</name>
</gene>
<dbReference type="SUPFAM" id="SSF55124">
    <property type="entry name" value="Nitrite/Sulfite reductase N-terminal domain-like"/>
    <property type="match status" value="2"/>
</dbReference>
<feature type="domain" description="Nitrite/Sulfite reductase ferredoxin-like" evidence="8">
    <location>
        <begin position="50"/>
        <end position="117"/>
    </location>
</feature>
<comment type="caution">
    <text evidence="9">The sequence shown here is derived from an EMBL/GenBank/DDBJ whole genome shotgun (WGS) entry which is preliminary data.</text>
</comment>
<accession>M7NMD4</accession>
<dbReference type="EC" id="1.8.7.1" evidence="9"/>
<feature type="domain" description="Nitrite/Sulfite reductase ferredoxin-like" evidence="8">
    <location>
        <begin position="330"/>
        <end position="395"/>
    </location>
</feature>
<keyword evidence="6" id="KW-0411">Iron-sulfur</keyword>
<protein>
    <submittedName>
        <fullName evidence="9">Sulfite reductase</fullName>
        <ecNumber evidence="9">1.8.7.1</ecNumber>
    </submittedName>
</protein>
<keyword evidence="5" id="KW-0408">Iron</keyword>
<dbReference type="STRING" id="1279009.ADICEAN_01918"/>
<dbReference type="Proteomes" id="UP000011910">
    <property type="component" value="Unassembled WGS sequence"/>
</dbReference>
<dbReference type="OrthoDB" id="9803707at2"/>
<keyword evidence="4 9" id="KW-0560">Oxidoreductase</keyword>
<dbReference type="EMBL" id="AODQ01000040">
    <property type="protein sequence ID" value="EMR02945.1"/>
    <property type="molecule type" value="Genomic_DNA"/>
</dbReference>
<dbReference type="GO" id="GO:0051539">
    <property type="term" value="F:4 iron, 4 sulfur cluster binding"/>
    <property type="evidence" value="ECO:0007669"/>
    <property type="project" value="UniProtKB-KW"/>
</dbReference>
<dbReference type="InterPro" id="IPR006066">
    <property type="entry name" value="NO2/SO3_Rdtase_FeS/sirohaem_BS"/>
</dbReference>
<sequence>MSTIPHIIPTTLSDAARADVLELQEKISGFKSGRIPEERFKAYRLTRGVYGQRQLGVQMFRIKIPYGKLTARQLVRIADIAEEFTNGNLHTTTRQNIQLHHVHLEDTPAMWARLEEVGITTREACGNTVRNITASPTAGIDPDEPFDVAPYAEALFQYFLRNPICQDMGRKIKIAFSSSQKDSAYTYFHDFGFIPRLQVVDGVEKRGFKVVVGGGLGAQPYIAETAFEFLEEEKIIPFTNAALRIFDRFGEREKRMKARLKFLLDEKRGLSLAQYKQLIEQEYPALPHKEYTVDRSLVEQPVIPEARTWPEIAILDQQKFEQWKKINLFEQKQEGFYTVQIKLQLGNLSSETAKELASLLQEGLAADDIRVTINQGLLLKFVRPEALPYLFYRLNHLGLAEPGFGTIADITACPGTDTCNLGVTNSTGVALELERLLKEEYPELIGDSRIAIKISGCMNSCGQHMAANIGLHGSSIKHGALVVPALQVVLGGGVDPSGKGYIAEKVVKLPTKKITQALRLLLDDYDDGALEGEYFNDYFTRRGKPYFYSLLKPLADLSKLEQSDYIDWGHTDAFIPEIGTGECAGVSYDVVGTIITDAEERLHYAHKAVAVQKWADAIYHAYSAFVIGAKALLLSKDLHCNTHQGIIQDFQQHFYATGEFALDLPYDELVLQINKQEPTEAFAGHYLQQADDFLQKVLAKRQQQLEQSKVEKVVVDTYYKA</sequence>
<dbReference type="PATRIC" id="fig|1279009.4.peg.1948"/>
<dbReference type="InterPro" id="IPR006067">
    <property type="entry name" value="NO2/SO3_Rdtase_4Fe4S_dom"/>
</dbReference>
<dbReference type="GO" id="GO:0020037">
    <property type="term" value="F:heme binding"/>
    <property type="evidence" value="ECO:0007669"/>
    <property type="project" value="InterPro"/>
</dbReference>
<dbReference type="PANTHER" id="PTHR32439:SF9">
    <property type="entry name" value="BLR3264 PROTEIN"/>
    <property type="match status" value="1"/>
</dbReference>
<dbReference type="SUPFAM" id="SSF56014">
    <property type="entry name" value="Nitrite and sulphite reductase 4Fe-4S domain-like"/>
    <property type="match status" value="2"/>
</dbReference>
<dbReference type="eggNOG" id="COG0155">
    <property type="taxonomic scope" value="Bacteria"/>
</dbReference>
<dbReference type="AlphaFoldDB" id="M7NMD4"/>
<evidence type="ECO:0000256" key="4">
    <source>
        <dbReference type="ARBA" id="ARBA00023002"/>
    </source>
</evidence>
<dbReference type="GO" id="GO:0046872">
    <property type="term" value="F:metal ion binding"/>
    <property type="evidence" value="ECO:0007669"/>
    <property type="project" value="UniProtKB-KW"/>
</dbReference>
<evidence type="ECO:0000259" key="8">
    <source>
        <dbReference type="Pfam" id="PF03460"/>
    </source>
</evidence>
<dbReference type="GO" id="GO:0050311">
    <property type="term" value="F:sulfite reductase (ferredoxin) activity"/>
    <property type="evidence" value="ECO:0007669"/>
    <property type="project" value="UniProtKB-EC"/>
</dbReference>
<dbReference type="RefSeq" id="WP_009195314.1">
    <property type="nucleotide sequence ID" value="NZ_AODQ01000040.1"/>
</dbReference>
<feature type="domain" description="Nitrite/sulphite reductase 4Fe-4S" evidence="7">
    <location>
        <begin position="407"/>
        <end position="538"/>
    </location>
</feature>
<evidence type="ECO:0000256" key="5">
    <source>
        <dbReference type="ARBA" id="ARBA00023004"/>
    </source>
</evidence>
<organism evidence="9 10">
    <name type="scientific">Cesiribacter andamanensis AMV16</name>
    <dbReference type="NCBI Taxonomy" id="1279009"/>
    <lineage>
        <taxon>Bacteria</taxon>
        <taxon>Pseudomonadati</taxon>
        <taxon>Bacteroidota</taxon>
        <taxon>Cytophagia</taxon>
        <taxon>Cytophagales</taxon>
        <taxon>Cesiribacteraceae</taxon>
        <taxon>Cesiribacter</taxon>
    </lineage>
</organism>
<dbReference type="Gene3D" id="1.20.120.330">
    <property type="entry name" value="Nucleotidyltransferases domain 2"/>
    <property type="match status" value="1"/>
</dbReference>
<reference evidence="9 10" key="1">
    <citation type="journal article" date="2013" name="Genome Announc.">
        <title>Draft Genome Sequence of Cesiribacter andamanensis Strain AMV16T, Isolated from a Soil Sample from a Mud Volcano in the Andaman Islands, India.</title>
        <authorList>
            <person name="Shivaji S."/>
            <person name="Ara S."/>
            <person name="Begum Z."/>
            <person name="Srinivas T.N."/>
            <person name="Singh A."/>
            <person name="Kumar Pinnaka A."/>
        </authorList>
    </citation>
    <scope>NUCLEOTIDE SEQUENCE [LARGE SCALE GENOMIC DNA]</scope>
    <source>
        <strain evidence="9 10">AMV16</strain>
    </source>
</reference>
<evidence type="ECO:0000256" key="2">
    <source>
        <dbReference type="ARBA" id="ARBA00022617"/>
    </source>
</evidence>
<feature type="domain" description="Nitrite/sulphite reductase 4Fe-4S" evidence="7">
    <location>
        <begin position="125"/>
        <end position="266"/>
    </location>
</feature>
<proteinExistence type="predicted"/>
<evidence type="ECO:0000259" key="7">
    <source>
        <dbReference type="Pfam" id="PF01077"/>
    </source>
</evidence>
<dbReference type="PANTHER" id="PTHR32439">
    <property type="entry name" value="FERREDOXIN--NITRITE REDUCTASE, CHLOROPLASTIC"/>
    <property type="match status" value="1"/>
</dbReference>
<dbReference type="Gene3D" id="3.30.413.10">
    <property type="entry name" value="Sulfite Reductase Hemoprotein, domain 1"/>
    <property type="match status" value="2"/>
</dbReference>
<evidence type="ECO:0000256" key="1">
    <source>
        <dbReference type="ARBA" id="ARBA00022485"/>
    </source>
</evidence>
<dbReference type="Pfam" id="PF01077">
    <property type="entry name" value="NIR_SIR"/>
    <property type="match status" value="2"/>
</dbReference>
<dbReference type="InterPro" id="IPR051329">
    <property type="entry name" value="NIR_SIR_4Fe-4S"/>
</dbReference>
<dbReference type="PRINTS" id="PR00397">
    <property type="entry name" value="SIROHAEM"/>
</dbReference>
<dbReference type="Pfam" id="PF03460">
    <property type="entry name" value="NIR_SIR_ferr"/>
    <property type="match status" value="2"/>
</dbReference>
<dbReference type="InterPro" id="IPR036136">
    <property type="entry name" value="Nit/Sulf_reduc_fer-like_dom_sf"/>
</dbReference>
<evidence type="ECO:0000313" key="9">
    <source>
        <dbReference type="EMBL" id="EMR02945.1"/>
    </source>
</evidence>